<comment type="caution">
    <text evidence="1">The sequence shown here is derived from an EMBL/GenBank/DDBJ whole genome shotgun (WGS) entry which is preliminary data.</text>
</comment>
<gene>
    <name evidence="1" type="ORF">HDA45_001195</name>
</gene>
<dbReference type="Proteomes" id="UP000580861">
    <property type="component" value="Unassembled WGS sequence"/>
</dbReference>
<accession>A0A841AYE2</accession>
<dbReference type="EMBL" id="JACHMX010000001">
    <property type="protein sequence ID" value="MBB5851108.1"/>
    <property type="molecule type" value="Genomic_DNA"/>
</dbReference>
<reference evidence="1 2" key="1">
    <citation type="submission" date="2020-08" db="EMBL/GenBank/DDBJ databases">
        <title>Sequencing the genomes of 1000 actinobacteria strains.</title>
        <authorList>
            <person name="Klenk H.-P."/>
        </authorList>
    </citation>
    <scope>NUCLEOTIDE SEQUENCE [LARGE SCALE GENOMIC DNA]</scope>
    <source>
        <strain evidence="1 2">DSM 45272</strain>
    </source>
</reference>
<dbReference type="RefSeq" id="WP_184892622.1">
    <property type="nucleotide sequence ID" value="NZ_JACHMX010000001.1"/>
</dbReference>
<proteinExistence type="predicted"/>
<keyword evidence="2" id="KW-1185">Reference proteome</keyword>
<evidence type="ECO:0000313" key="1">
    <source>
        <dbReference type="EMBL" id="MBB5851108.1"/>
    </source>
</evidence>
<evidence type="ECO:0000313" key="2">
    <source>
        <dbReference type="Proteomes" id="UP000580861"/>
    </source>
</evidence>
<name>A0A841AYE2_9PSEU</name>
<protein>
    <submittedName>
        <fullName evidence="1">Uncharacterized protein</fullName>
    </submittedName>
</protein>
<organism evidence="1 2">
    <name type="scientific">Amycolatopsis umgeniensis</name>
    <dbReference type="NCBI Taxonomy" id="336628"/>
    <lineage>
        <taxon>Bacteria</taxon>
        <taxon>Bacillati</taxon>
        <taxon>Actinomycetota</taxon>
        <taxon>Actinomycetes</taxon>
        <taxon>Pseudonocardiales</taxon>
        <taxon>Pseudonocardiaceae</taxon>
        <taxon>Amycolatopsis</taxon>
    </lineage>
</organism>
<dbReference type="AlphaFoldDB" id="A0A841AYE2"/>
<sequence length="121" mass="13458">MSQDPRREEWAAVCTRLRRLAGDANWFSLRPDFDDLTASTRTGEDTLDGWHALEAELARRAEVELDHVVRHGKGGDAHAYRGDGSQTRHGCPREICDRVAWAPAGAPPECLLFGAPMHELP</sequence>